<name>A0A0N4XLG7_NIPBR</name>
<sequence length="114" mass="12966">MTEYTKEMLLGSPVENGEEDAANDVEQCTSQRVSTSAVLKKCEQWRDISKNLAYITIECERVLSESFRTTDPIRNKIGEALDRQITIARETMAKIVEQLVTETKPKESMQRAPI</sequence>
<evidence type="ECO:0000313" key="4">
    <source>
        <dbReference type="WBParaSite" id="NBR_0000336901-mRNA-1"/>
    </source>
</evidence>
<dbReference type="AlphaFoldDB" id="A0A0N4XLG7"/>
<reference evidence="4" key="1">
    <citation type="submission" date="2017-02" db="UniProtKB">
        <authorList>
            <consortium name="WormBaseParasite"/>
        </authorList>
    </citation>
    <scope>IDENTIFICATION</scope>
</reference>
<evidence type="ECO:0000313" key="2">
    <source>
        <dbReference type="EMBL" id="VDL66959.1"/>
    </source>
</evidence>
<evidence type="ECO:0000313" key="3">
    <source>
        <dbReference type="Proteomes" id="UP000271162"/>
    </source>
</evidence>
<protein>
    <submittedName>
        <fullName evidence="4">t-SNARE coiled-coil homology domain-containing protein</fullName>
    </submittedName>
</protein>
<organism evidence="4">
    <name type="scientific">Nippostrongylus brasiliensis</name>
    <name type="common">Rat hookworm</name>
    <dbReference type="NCBI Taxonomy" id="27835"/>
    <lineage>
        <taxon>Eukaryota</taxon>
        <taxon>Metazoa</taxon>
        <taxon>Ecdysozoa</taxon>
        <taxon>Nematoda</taxon>
        <taxon>Chromadorea</taxon>
        <taxon>Rhabditida</taxon>
        <taxon>Rhabditina</taxon>
        <taxon>Rhabditomorpha</taxon>
        <taxon>Strongyloidea</taxon>
        <taxon>Heligmosomidae</taxon>
        <taxon>Nippostrongylus</taxon>
    </lineage>
</organism>
<keyword evidence="3" id="KW-1185">Reference proteome</keyword>
<feature type="region of interest" description="Disordered" evidence="1">
    <location>
        <begin position="1"/>
        <end position="28"/>
    </location>
</feature>
<dbReference type="Proteomes" id="UP000271162">
    <property type="component" value="Unassembled WGS sequence"/>
</dbReference>
<evidence type="ECO:0000256" key="1">
    <source>
        <dbReference type="SAM" id="MobiDB-lite"/>
    </source>
</evidence>
<dbReference type="EMBL" id="UYSL01004969">
    <property type="protein sequence ID" value="VDL66959.1"/>
    <property type="molecule type" value="Genomic_DNA"/>
</dbReference>
<reference evidence="2 3" key="2">
    <citation type="submission" date="2018-11" db="EMBL/GenBank/DDBJ databases">
        <authorList>
            <consortium name="Pathogen Informatics"/>
        </authorList>
    </citation>
    <scope>NUCLEOTIDE SEQUENCE [LARGE SCALE GENOMIC DNA]</scope>
</reference>
<dbReference type="WBParaSite" id="NBR_0000336901-mRNA-1">
    <property type="protein sequence ID" value="NBR_0000336901-mRNA-1"/>
    <property type="gene ID" value="NBR_0000336901"/>
</dbReference>
<gene>
    <name evidence="2" type="ORF">NBR_LOCUS3370</name>
</gene>
<accession>A0A0N4XLG7</accession>
<proteinExistence type="predicted"/>